<proteinExistence type="predicted"/>
<name>A0A1I1FQD6_9GAMM</name>
<evidence type="ECO:0000313" key="1">
    <source>
        <dbReference type="EMBL" id="SFC01554.1"/>
    </source>
</evidence>
<protein>
    <submittedName>
        <fullName evidence="1">Uncharacterized protein</fullName>
    </submittedName>
</protein>
<evidence type="ECO:0000313" key="2">
    <source>
        <dbReference type="Proteomes" id="UP000199046"/>
    </source>
</evidence>
<dbReference type="OrthoDB" id="6157306at2"/>
<reference evidence="2" key="1">
    <citation type="submission" date="2016-10" db="EMBL/GenBank/DDBJ databases">
        <authorList>
            <person name="Varghese N."/>
            <person name="Submissions S."/>
        </authorList>
    </citation>
    <scope>NUCLEOTIDE SEQUENCE [LARGE SCALE GENOMIC DNA]</scope>
    <source>
        <strain evidence="2">DSM 23439</strain>
    </source>
</reference>
<dbReference type="RefSeq" id="WP_090129989.1">
    <property type="nucleotide sequence ID" value="NZ_FOLY01000001.1"/>
</dbReference>
<dbReference type="STRING" id="402385.SAMN05421848_0228"/>
<keyword evidence="2" id="KW-1185">Reference proteome</keyword>
<sequence>MDVTSILEEYRHWQRFSRQEKLDQEHRGAVQKLAKSGAMATRMAASYKSMAERAAAEGACYRTLFSRRQDNGEELACEGWLFVRRVIAEGGTTRVRASLLETFTLEHGEITPGSMPGVGVTLEIFDELLVKNTMQLGCRVDRSDDDRDTRFITFVDIVRGDLKPHL</sequence>
<dbReference type="AlphaFoldDB" id="A0A1I1FQD6"/>
<dbReference type="Proteomes" id="UP000199046">
    <property type="component" value="Unassembled WGS sequence"/>
</dbReference>
<accession>A0A1I1FQD6</accession>
<organism evidence="1 2">
    <name type="scientific">Kushneria avicenniae</name>
    <dbReference type="NCBI Taxonomy" id="402385"/>
    <lineage>
        <taxon>Bacteria</taxon>
        <taxon>Pseudomonadati</taxon>
        <taxon>Pseudomonadota</taxon>
        <taxon>Gammaproteobacteria</taxon>
        <taxon>Oceanospirillales</taxon>
        <taxon>Halomonadaceae</taxon>
        <taxon>Kushneria</taxon>
    </lineage>
</organism>
<gene>
    <name evidence="1" type="ORF">SAMN05421848_0228</name>
</gene>
<dbReference type="EMBL" id="FOLY01000001">
    <property type="protein sequence ID" value="SFC01554.1"/>
    <property type="molecule type" value="Genomic_DNA"/>
</dbReference>